<dbReference type="Gene3D" id="3.40.250.10">
    <property type="entry name" value="Rhodanese-like domain"/>
    <property type="match status" value="1"/>
</dbReference>
<dbReference type="SUPFAM" id="SSF52821">
    <property type="entry name" value="Rhodanese/Cell cycle control phosphatase"/>
    <property type="match status" value="1"/>
</dbReference>
<dbReference type="PANTHER" id="PTHR45431">
    <property type="entry name" value="RHODANESE-LIKE DOMAIN-CONTAINING PROTEIN 15, CHLOROPLASTIC"/>
    <property type="match status" value="1"/>
</dbReference>
<name>A0AAV3U520_9ALTE</name>
<dbReference type="Pfam" id="PF00581">
    <property type="entry name" value="Rhodanese"/>
    <property type="match status" value="1"/>
</dbReference>
<dbReference type="PANTHER" id="PTHR45431:SF3">
    <property type="entry name" value="RHODANESE-LIKE DOMAIN-CONTAINING PROTEIN 15, CHLOROPLASTIC"/>
    <property type="match status" value="1"/>
</dbReference>
<dbReference type="InterPro" id="IPR036873">
    <property type="entry name" value="Rhodanese-like_dom_sf"/>
</dbReference>
<dbReference type="InterPro" id="IPR052367">
    <property type="entry name" value="Thiosulfate_ST/Rhodanese-like"/>
</dbReference>
<keyword evidence="3" id="KW-1185">Reference proteome</keyword>
<dbReference type="PROSITE" id="PS50206">
    <property type="entry name" value="RHODANESE_3"/>
    <property type="match status" value="1"/>
</dbReference>
<dbReference type="CDD" id="cd00158">
    <property type="entry name" value="RHOD"/>
    <property type="match status" value="1"/>
</dbReference>
<feature type="domain" description="Rhodanese" evidence="1">
    <location>
        <begin position="22"/>
        <end position="111"/>
    </location>
</feature>
<dbReference type="RefSeq" id="WP_345424696.1">
    <property type="nucleotide sequence ID" value="NZ_AP031496.1"/>
</dbReference>
<dbReference type="AlphaFoldDB" id="A0AAV3U520"/>
<dbReference type="Proteomes" id="UP001409585">
    <property type="component" value="Unassembled WGS sequence"/>
</dbReference>
<dbReference type="InterPro" id="IPR001763">
    <property type="entry name" value="Rhodanese-like_dom"/>
</dbReference>
<evidence type="ECO:0000313" key="3">
    <source>
        <dbReference type="Proteomes" id="UP001409585"/>
    </source>
</evidence>
<proteinExistence type="predicted"/>
<protein>
    <recommendedName>
        <fullName evidence="1">Rhodanese domain-containing protein</fullName>
    </recommendedName>
</protein>
<evidence type="ECO:0000259" key="1">
    <source>
        <dbReference type="PROSITE" id="PS50206"/>
    </source>
</evidence>
<accession>A0AAV3U520</accession>
<evidence type="ECO:0000313" key="2">
    <source>
        <dbReference type="EMBL" id="GAA4949793.1"/>
    </source>
</evidence>
<comment type="caution">
    <text evidence="2">The sequence shown here is derived from an EMBL/GenBank/DDBJ whole genome shotgun (WGS) entry which is preliminary data.</text>
</comment>
<gene>
    <name evidence="2" type="ORF">GCM10025791_32570</name>
</gene>
<dbReference type="SMART" id="SM00450">
    <property type="entry name" value="RHOD"/>
    <property type="match status" value="1"/>
</dbReference>
<reference evidence="3" key="1">
    <citation type="journal article" date="2019" name="Int. J. Syst. Evol. Microbiol.">
        <title>The Global Catalogue of Microorganisms (GCM) 10K type strain sequencing project: providing services to taxonomists for standard genome sequencing and annotation.</title>
        <authorList>
            <consortium name="The Broad Institute Genomics Platform"/>
            <consortium name="The Broad Institute Genome Sequencing Center for Infectious Disease"/>
            <person name="Wu L."/>
            <person name="Ma J."/>
        </authorList>
    </citation>
    <scope>NUCLEOTIDE SEQUENCE [LARGE SCALE GENOMIC DNA]</scope>
    <source>
        <strain evidence="3">JCM 19134</strain>
    </source>
</reference>
<dbReference type="EMBL" id="BAABLX010000028">
    <property type="protein sequence ID" value="GAA4949793.1"/>
    <property type="molecule type" value="Genomic_DNA"/>
</dbReference>
<organism evidence="2 3">
    <name type="scientific">Halioxenophilus aromaticivorans</name>
    <dbReference type="NCBI Taxonomy" id="1306992"/>
    <lineage>
        <taxon>Bacteria</taxon>
        <taxon>Pseudomonadati</taxon>
        <taxon>Pseudomonadota</taxon>
        <taxon>Gammaproteobacteria</taxon>
        <taxon>Alteromonadales</taxon>
        <taxon>Alteromonadaceae</taxon>
        <taxon>Halioxenophilus</taxon>
    </lineage>
</organism>
<sequence length="115" mass="12757">MRNLHRVIVGLFLLLGLTTVTAEPEPLWLDVRTVDEYNADHIDGSVLLPHTNINRVSAMALGEKNDPIYVYCRSGRRSAIALKTLEELGFTNVTDLGAYSAAQQLFYQENPAPGE</sequence>